<dbReference type="CDD" id="cd05402">
    <property type="entry name" value="NT_PAP_TUTase"/>
    <property type="match status" value="1"/>
</dbReference>
<evidence type="ECO:0000259" key="1">
    <source>
        <dbReference type="Pfam" id="PF22600"/>
    </source>
</evidence>
<sequence length="380" mass="40700">MAVVSIAAAREVGGVGLRAWPSAWRAAVDKAAQQGLADASATTTDSEQPEAPDFAALCGHLELVLARAVPTVPEVQHLWACLSELARSLAPLGRVWRLSPFGSVRNLLLTRGSDVDATLYRSDAQDEGDSAAAVRVLQGSVLPLLSRSPRFEVVRLVPGARIPVLSLRFDGAVDVDLSCHNTEPLRNSQLLRAYAQVSPLVRGLALLVKLWSKAAGVCGAQSRNLTSYALALMVIYFLQVHPDFGLPLLSTQLFDGFGRLPAAPRWECQAPLPGALRQFFVFYEREFEWGREVVSVRLGRRCRAGSPEVTLLPNAADHRLHVEDPFLTGRNLNCVLGLEQEARLQAALRAAEAALRGGALPLGLGGVEVSAGGVLAGCGR</sequence>
<evidence type="ECO:0000313" key="3">
    <source>
        <dbReference type="Proteomes" id="UP001189429"/>
    </source>
</evidence>
<dbReference type="Gene3D" id="3.30.460.10">
    <property type="entry name" value="Beta Polymerase, domain 2"/>
    <property type="match status" value="1"/>
</dbReference>
<dbReference type="EMBL" id="CAUYUJ010015151">
    <property type="protein sequence ID" value="CAK0850449.1"/>
    <property type="molecule type" value="Genomic_DNA"/>
</dbReference>
<dbReference type="SUPFAM" id="SSF81301">
    <property type="entry name" value="Nucleotidyltransferase"/>
    <property type="match status" value="1"/>
</dbReference>
<gene>
    <name evidence="2" type="ORF">PCOR1329_LOCUS42861</name>
</gene>
<protein>
    <recommendedName>
        <fullName evidence="1">Poly(A) RNA polymerase mitochondrial-like central palm domain-containing protein</fullName>
    </recommendedName>
</protein>
<keyword evidence="3" id="KW-1185">Reference proteome</keyword>
<dbReference type="Proteomes" id="UP001189429">
    <property type="component" value="Unassembled WGS sequence"/>
</dbReference>
<comment type="caution">
    <text evidence="2">The sequence shown here is derived from an EMBL/GenBank/DDBJ whole genome shotgun (WGS) entry which is preliminary data.</text>
</comment>
<dbReference type="InterPro" id="IPR054708">
    <property type="entry name" value="MTPAP-like_central"/>
</dbReference>
<dbReference type="InterPro" id="IPR043519">
    <property type="entry name" value="NT_sf"/>
</dbReference>
<reference evidence="2" key="1">
    <citation type="submission" date="2023-10" db="EMBL/GenBank/DDBJ databases">
        <authorList>
            <person name="Chen Y."/>
            <person name="Shah S."/>
            <person name="Dougan E. K."/>
            <person name="Thang M."/>
            <person name="Chan C."/>
        </authorList>
    </citation>
    <scope>NUCLEOTIDE SEQUENCE [LARGE SCALE GENOMIC DNA]</scope>
</reference>
<dbReference type="PANTHER" id="PTHR12271">
    <property type="entry name" value="POLY A POLYMERASE CID PAP -RELATED"/>
    <property type="match status" value="1"/>
</dbReference>
<dbReference type="Pfam" id="PF22600">
    <property type="entry name" value="MTPAP-like_central"/>
    <property type="match status" value="1"/>
</dbReference>
<organism evidence="2 3">
    <name type="scientific">Prorocentrum cordatum</name>
    <dbReference type="NCBI Taxonomy" id="2364126"/>
    <lineage>
        <taxon>Eukaryota</taxon>
        <taxon>Sar</taxon>
        <taxon>Alveolata</taxon>
        <taxon>Dinophyceae</taxon>
        <taxon>Prorocentrales</taxon>
        <taxon>Prorocentraceae</taxon>
        <taxon>Prorocentrum</taxon>
    </lineage>
</organism>
<accession>A0ABN9TW11</accession>
<proteinExistence type="predicted"/>
<dbReference type="PANTHER" id="PTHR12271:SF40">
    <property type="entry name" value="POLY(A) RNA POLYMERASE GLD2"/>
    <property type="match status" value="1"/>
</dbReference>
<dbReference type="SUPFAM" id="SSF81631">
    <property type="entry name" value="PAP/OAS1 substrate-binding domain"/>
    <property type="match status" value="1"/>
</dbReference>
<dbReference type="Gene3D" id="1.10.1410.10">
    <property type="match status" value="1"/>
</dbReference>
<evidence type="ECO:0000313" key="2">
    <source>
        <dbReference type="EMBL" id="CAK0850449.1"/>
    </source>
</evidence>
<feature type="domain" description="Poly(A) RNA polymerase mitochondrial-like central palm" evidence="1">
    <location>
        <begin position="76"/>
        <end position="196"/>
    </location>
</feature>
<name>A0ABN9TW11_9DINO</name>